<reference evidence="7 8" key="1">
    <citation type="submission" date="2019-03" db="EMBL/GenBank/DDBJ databases">
        <title>Draft genome sequence of Xylaria hypoxylon DSM 108379, a ubiquitous saprotrophic-parasitic fungi on hardwood.</title>
        <authorList>
            <person name="Buettner E."/>
            <person name="Leonhardt S."/>
            <person name="Gebauer A.M."/>
            <person name="Liers C."/>
            <person name="Hofrichter M."/>
            <person name="Kellner H."/>
        </authorList>
    </citation>
    <scope>NUCLEOTIDE SEQUENCE [LARGE SCALE GENOMIC DNA]</scope>
    <source>
        <strain evidence="7 8">DSM 108379</strain>
    </source>
</reference>
<comment type="caution">
    <text evidence="7">The sequence shown here is derived from an EMBL/GenBank/DDBJ whole genome shotgun (WGS) entry which is preliminary data.</text>
</comment>
<keyword evidence="3" id="KW-0378">Hydrolase</keyword>
<evidence type="ECO:0000313" key="7">
    <source>
        <dbReference type="EMBL" id="TGJ82137.1"/>
    </source>
</evidence>
<dbReference type="PANTHER" id="PTHR12606:SF141">
    <property type="entry name" value="GH15225P-RELATED"/>
    <property type="match status" value="1"/>
</dbReference>
<dbReference type="GO" id="GO:0005634">
    <property type="term" value="C:nucleus"/>
    <property type="evidence" value="ECO:0007669"/>
    <property type="project" value="TreeGrafter"/>
</dbReference>
<dbReference type="OrthoDB" id="1939479at2759"/>
<keyword evidence="4" id="KW-0788">Thiol protease</keyword>
<dbReference type="PROSITE" id="PS50600">
    <property type="entry name" value="ULP_PROTEASE"/>
    <property type="match status" value="1"/>
</dbReference>
<dbReference type="Proteomes" id="UP000297716">
    <property type="component" value="Unassembled WGS sequence"/>
</dbReference>
<gene>
    <name evidence="7" type="ORF">E0Z10_g6647</name>
</gene>
<evidence type="ECO:0000313" key="8">
    <source>
        <dbReference type="Proteomes" id="UP000297716"/>
    </source>
</evidence>
<dbReference type="STRING" id="37992.A0A4Z0YFP6"/>
<name>A0A4Z0YFP6_9PEZI</name>
<dbReference type="GO" id="GO:0006508">
    <property type="term" value="P:proteolysis"/>
    <property type="evidence" value="ECO:0007669"/>
    <property type="project" value="UniProtKB-KW"/>
</dbReference>
<evidence type="ECO:0000259" key="6">
    <source>
        <dbReference type="PROSITE" id="PS50600"/>
    </source>
</evidence>
<feature type="domain" description="Ubiquitin-like protease family profile" evidence="6">
    <location>
        <begin position="628"/>
        <end position="799"/>
    </location>
</feature>
<dbReference type="GO" id="GO:0016926">
    <property type="term" value="P:protein desumoylation"/>
    <property type="evidence" value="ECO:0007669"/>
    <property type="project" value="TreeGrafter"/>
</dbReference>
<dbReference type="Gene3D" id="3.40.395.10">
    <property type="entry name" value="Adenoviral Proteinase, Chain A"/>
    <property type="match status" value="1"/>
</dbReference>
<evidence type="ECO:0000256" key="3">
    <source>
        <dbReference type="ARBA" id="ARBA00022801"/>
    </source>
</evidence>
<evidence type="ECO:0000256" key="5">
    <source>
        <dbReference type="SAM" id="MobiDB-lite"/>
    </source>
</evidence>
<dbReference type="AlphaFoldDB" id="A0A4Z0YFP6"/>
<keyword evidence="2" id="KW-0645">Protease</keyword>
<evidence type="ECO:0000256" key="4">
    <source>
        <dbReference type="ARBA" id="ARBA00022807"/>
    </source>
</evidence>
<dbReference type="InterPro" id="IPR003653">
    <property type="entry name" value="Peptidase_C48_C"/>
</dbReference>
<protein>
    <recommendedName>
        <fullName evidence="6">Ubiquitin-like protease family profile domain-containing protein</fullName>
    </recommendedName>
</protein>
<comment type="similarity">
    <text evidence="1">Belongs to the peptidase C48 family.</text>
</comment>
<accession>A0A4Z0YFP6</accession>
<dbReference type="SUPFAM" id="SSF54001">
    <property type="entry name" value="Cysteine proteinases"/>
    <property type="match status" value="1"/>
</dbReference>
<dbReference type="PANTHER" id="PTHR12606">
    <property type="entry name" value="SENTRIN/SUMO-SPECIFIC PROTEASE"/>
    <property type="match status" value="1"/>
</dbReference>
<evidence type="ECO:0000256" key="2">
    <source>
        <dbReference type="ARBA" id="ARBA00022670"/>
    </source>
</evidence>
<dbReference type="GO" id="GO:0016929">
    <property type="term" value="F:deSUMOylase activity"/>
    <property type="evidence" value="ECO:0007669"/>
    <property type="project" value="TreeGrafter"/>
</dbReference>
<feature type="region of interest" description="Disordered" evidence="5">
    <location>
        <begin position="285"/>
        <end position="335"/>
    </location>
</feature>
<sequence>MASFAQPQPPILHSWIAPGHYLNCHICREYRRMQSQNAEAVASKVGRLWAIGVGQPHSSRVLAISPRLRHPRIRSIARQQGLYGVSQTRHVTIQVPCLRNPVRPYQTIDNPEPTQYLVPDDLPTHAPDVPGQFPEDIDGLRNHQSNSQAATDFWTANTELTRQVALERARASTLAESSPASAVTENYSSMPGTWPSWADDPNGIPPPAPAPAPRRLRVEQENPVNFPGPARNGFFTYFGDLSSLFLGAFRAVRWRPVQAAEPAQQTQLAQQTPNVTVTTNATTTATQTAENDGSRTLKRVRSDTGPAYAGFRQFRPTRRSPNRSASLGPGRRTGSIYNRHAINNGPAPCRVMNGNQNDPNFNYAGHFTLDGMLSDSEDDEDDEDICPGSPMDIDSPEPIVSHTTEAILAQLSINTRHTQSNLKLDEHVPIALKMTEAISTQQPIHSINTEPKTKLNSATAAARRAVNLFPKDSPVPKASVTSFRKRNASLEIASSDNYLPVVPAVEKLRDKATVTLTSADIPMSRKTEKARYHNALDFFSNDVEHSLPGLGDERLPLDALKVEHLRRELMERIRREEIESQNATLTHLGVRRPKSTLIREPSLAWANRALNAPENGRFDPQAVHPDAVELKPRDFAKLVPPTAWLNDDCIQSTLCCLAAYINKKAGVKPKVDPPKCVTITSLYWKTFCQDHNKLYPRPFGRKWNMTPSNFLDIDTVLIPVNSNSHWTLIVIRPSRKTVSYMDSFHNHSEAQIRHAYRWLELFLGDKFVANDWDTQEFGAPRQTNAWDCGMFVITNAMCLALGLSPMCYHEDKMPVQRRRIAAMLLNGGFSGEFDLGDL</sequence>
<dbReference type="InterPro" id="IPR038765">
    <property type="entry name" value="Papain-like_cys_pep_sf"/>
</dbReference>
<dbReference type="Pfam" id="PF02902">
    <property type="entry name" value="Peptidase_C48"/>
    <property type="match status" value="1"/>
</dbReference>
<dbReference type="EMBL" id="SKBN01000140">
    <property type="protein sequence ID" value="TGJ82137.1"/>
    <property type="molecule type" value="Genomic_DNA"/>
</dbReference>
<evidence type="ECO:0000256" key="1">
    <source>
        <dbReference type="ARBA" id="ARBA00005234"/>
    </source>
</evidence>
<proteinExistence type="inferred from homology"/>
<keyword evidence="8" id="KW-1185">Reference proteome</keyword>
<organism evidence="7 8">
    <name type="scientific">Xylaria hypoxylon</name>
    <dbReference type="NCBI Taxonomy" id="37992"/>
    <lineage>
        <taxon>Eukaryota</taxon>
        <taxon>Fungi</taxon>
        <taxon>Dikarya</taxon>
        <taxon>Ascomycota</taxon>
        <taxon>Pezizomycotina</taxon>
        <taxon>Sordariomycetes</taxon>
        <taxon>Xylariomycetidae</taxon>
        <taxon>Xylariales</taxon>
        <taxon>Xylariaceae</taxon>
        <taxon>Xylaria</taxon>
    </lineage>
</organism>